<feature type="compositionally biased region" description="Polar residues" evidence="4">
    <location>
        <begin position="290"/>
        <end position="299"/>
    </location>
</feature>
<feature type="compositionally biased region" description="Polar residues" evidence="4">
    <location>
        <begin position="333"/>
        <end position="347"/>
    </location>
</feature>
<protein>
    <submittedName>
        <fullName evidence="6">ANR26-like protein</fullName>
    </submittedName>
</protein>
<feature type="compositionally biased region" description="Basic and acidic residues" evidence="4">
    <location>
        <begin position="588"/>
        <end position="603"/>
    </location>
</feature>
<feature type="compositionally biased region" description="Polar residues" evidence="4">
    <location>
        <begin position="844"/>
        <end position="859"/>
    </location>
</feature>
<gene>
    <name evidence="6" type="ORF">MAR_012523</name>
</gene>
<dbReference type="Pfam" id="PF12796">
    <property type="entry name" value="Ank_2"/>
    <property type="match status" value="1"/>
</dbReference>
<feature type="region of interest" description="Disordered" evidence="4">
    <location>
        <begin position="175"/>
        <end position="755"/>
    </location>
</feature>
<feature type="non-terminal residue" evidence="6">
    <location>
        <position position="1"/>
    </location>
</feature>
<keyword evidence="1 3" id="KW-0175">Coiled coil</keyword>
<organism evidence="6 7">
    <name type="scientific">Mya arenaria</name>
    <name type="common">Soft-shell clam</name>
    <dbReference type="NCBI Taxonomy" id="6604"/>
    <lineage>
        <taxon>Eukaryota</taxon>
        <taxon>Metazoa</taxon>
        <taxon>Spiralia</taxon>
        <taxon>Lophotrochozoa</taxon>
        <taxon>Mollusca</taxon>
        <taxon>Bivalvia</taxon>
        <taxon>Autobranchia</taxon>
        <taxon>Heteroconchia</taxon>
        <taxon>Euheterodonta</taxon>
        <taxon>Imparidentia</taxon>
        <taxon>Neoheterodontei</taxon>
        <taxon>Myida</taxon>
        <taxon>Myoidea</taxon>
        <taxon>Myidae</taxon>
        <taxon>Mya</taxon>
    </lineage>
</organism>
<evidence type="ECO:0000313" key="7">
    <source>
        <dbReference type="Proteomes" id="UP001164746"/>
    </source>
</evidence>
<feature type="region of interest" description="Disordered" evidence="4">
    <location>
        <begin position="836"/>
        <end position="890"/>
    </location>
</feature>
<feature type="compositionally biased region" description="Acidic residues" evidence="4">
    <location>
        <begin position="648"/>
        <end position="667"/>
    </location>
</feature>
<feature type="compositionally biased region" description="Pro residues" evidence="4">
    <location>
        <begin position="462"/>
        <end position="477"/>
    </location>
</feature>
<dbReference type="PROSITE" id="PS50297">
    <property type="entry name" value="ANK_REP_REGION"/>
    <property type="match status" value="1"/>
</dbReference>
<keyword evidence="2" id="KW-0040">ANK repeat</keyword>
<feature type="region of interest" description="Disordered" evidence="4">
    <location>
        <begin position="1"/>
        <end position="20"/>
    </location>
</feature>
<feature type="compositionally biased region" description="Pro residues" evidence="4">
    <location>
        <begin position="862"/>
        <end position="872"/>
    </location>
</feature>
<feature type="compositionally biased region" description="Acidic residues" evidence="4">
    <location>
        <begin position="414"/>
        <end position="424"/>
    </location>
</feature>
<feature type="compositionally biased region" description="Low complexity" evidence="4">
    <location>
        <begin position="478"/>
        <end position="488"/>
    </location>
</feature>
<feature type="compositionally biased region" description="Acidic residues" evidence="4">
    <location>
        <begin position="746"/>
        <end position="755"/>
    </location>
</feature>
<dbReference type="InterPro" id="IPR036770">
    <property type="entry name" value="Ankyrin_rpt-contain_sf"/>
</dbReference>
<sequence>KGKSGSKTSLAEGSLSGHGYDVKEKDLSKIHKSAWTGDLAKVKQFAKKDPNALDKENRTALHLACVQGHARVVQELLEWNVKTNIGDSHAQTPLMKMAEYYFIRTYCFLNIKSITKSALHHACTEDAINHVKLLLHYKANTGLKDSKGWTAEDCAMMKAHHGCCQVIFDHNLKSRPRLGSSLPATPRGGPGTATPMNEDSDDPTLSKHSAQDGRQDSWNEDTDISSAMDDHKLKGNQPKVSLTAKVKLSDDDEDYDDDDDELQGQEDKRPGGLARPQYSRTPTPDADFRQSPNVKSNSKIPIKKQMSGASVEDEIFEDDDEDEEEVSAHRNSRVSFSNKQDIRNISATDEDDTDIDEDEEDEEEIVPSKKPKMSSPDEDYGEGYVPTGVDNNNSSTPNKLSQEQFQAMMKDIGLDDVSDEDESAWDSTHYSESDKQGNHSLEAEDEVDHIREGVTSFSTRGPPLPSPQPPSGSPPPASQETQTTSGSTSEKKTVVAQEIVAKAKQQEESEDSDWDSEADVQTDDEEVQVVEEDNQSPPVMGAPISSPVVKAFDSPVVGMESLDNTPRTPRDGGTTSNVTDDESISEWEIERQKEREDAKRAEEEALYLATIEEEEARQRAWEDEERRRQRQMEEEAQAELEREKSQEYSEESDFSEGDNALPDDEQQPQESDQSQQASLPSQRSDNSGPHSITSPRALGEIENESPAPGGMMSPGIEESPLEPEHKPGLYMAPPMGHAQQNKGMYEDSDDEVDDISEEEIKETPADVEFPENGKNPSQQAPAYQEFQMDSQQRNFHTDVAQRGGFPMRETSDMEEEEEEEEIDDVLEATVLPAQETVLKADTEPPSTITTTPVSLQNGSPHLGPPPPIPASFPPAMSLQSDGRSAEEEDLDDLVAPTQTKSIDNLKYHKSVLEQGKLDLEAKIRQLEYTVSDEEEKKRNAELLLKKTKDQLTKKEDQYTQEMELRQRAELSMRNVQMELRSAQNQMKDLEDEKAELERHLSNEKSARELQERINEEQQRLQQHMHEESLLNTSQRDDAQTALELADNDLKHNKDMLDKYKNEIAALKAELQRQRSRLTEENSQLSGENEALQARLEDLRAELHNHEEALTQITLQQNIAQDKLVKENKLLNNSLDQERLAREKNDDELDSIRTRLQSTTVQLEKAQQARTKEKMQNYMHGINSMETKLNSVENEEQNAKLQAKIESFQDRLTGLQHENLTLKQQVDTAQVMASDRAGHDIQDKLNTMIASLKADHEKMRASLEEKNQNLQDTISRLRDEAREQLEQERLALKMEIEKLQAKYNTAQEKTIEAQTRMGELVDRLDRTEQSRMLSSQQLADTSVTMQDFNKSKVENVRNEAELKHEKQKTEMLQRDLADSQKVRSSLEALCSNLKSTNAHLEEKLGGEIANRNAVTKEAEEHKGLWEQEVLSRSKLGLRIAQLDRHKQETSTQLEEEKRRTRKALQEKKLAETKLESEQEKSQGLQKEVANLKAYLKVAKKRLKS</sequence>
<dbReference type="InterPro" id="IPR002110">
    <property type="entry name" value="Ankyrin_rpt"/>
</dbReference>
<feature type="region of interest" description="Disordered" evidence="4">
    <location>
        <begin position="1443"/>
        <end position="1484"/>
    </location>
</feature>
<feature type="compositionally biased region" description="Acidic residues" evidence="4">
    <location>
        <begin position="311"/>
        <end position="325"/>
    </location>
</feature>
<dbReference type="PANTHER" id="PTHR24147:SF53">
    <property type="entry name" value="ANKYRIN REPEAT DOMAIN 26"/>
    <property type="match status" value="1"/>
</dbReference>
<feature type="compositionally biased region" description="Polar residues" evidence="4">
    <location>
        <begin position="389"/>
        <end position="405"/>
    </location>
</feature>
<feature type="coiled-coil region" evidence="3">
    <location>
        <begin position="1248"/>
        <end position="1315"/>
    </location>
</feature>
<dbReference type="Proteomes" id="UP001164746">
    <property type="component" value="Chromosome 14"/>
</dbReference>
<evidence type="ECO:0000256" key="1">
    <source>
        <dbReference type="ARBA" id="ARBA00023054"/>
    </source>
</evidence>
<feature type="compositionally biased region" description="Basic and acidic residues" evidence="4">
    <location>
        <begin position="1443"/>
        <end position="1479"/>
    </location>
</feature>
<feature type="compositionally biased region" description="Basic and acidic residues" evidence="4">
    <location>
        <begin position="616"/>
        <end position="647"/>
    </location>
</feature>
<accession>A0ABY7FZW4</accession>
<feature type="compositionally biased region" description="Acidic residues" evidence="4">
    <location>
        <begin position="348"/>
        <end position="365"/>
    </location>
</feature>
<feature type="coiled-coil region" evidence="3">
    <location>
        <begin position="1349"/>
        <end position="1402"/>
    </location>
</feature>
<dbReference type="InterPro" id="IPR039497">
    <property type="entry name" value="CC144C-like_CC_dom"/>
</dbReference>
<evidence type="ECO:0000256" key="3">
    <source>
        <dbReference type="SAM" id="Coils"/>
    </source>
</evidence>
<dbReference type="PROSITE" id="PS50088">
    <property type="entry name" value="ANK_REPEAT"/>
    <property type="match status" value="1"/>
</dbReference>
<feature type="compositionally biased region" description="Acidic residues" evidence="4">
    <location>
        <begin position="508"/>
        <end position="534"/>
    </location>
</feature>
<reference evidence="6" key="1">
    <citation type="submission" date="2022-11" db="EMBL/GenBank/DDBJ databases">
        <title>Centuries of genome instability and evolution in soft-shell clam transmissible cancer (bioRxiv).</title>
        <authorList>
            <person name="Hart S.F.M."/>
            <person name="Yonemitsu M.A."/>
            <person name="Giersch R.M."/>
            <person name="Beal B.F."/>
            <person name="Arriagada G."/>
            <person name="Davis B.W."/>
            <person name="Ostrander E.A."/>
            <person name="Goff S.P."/>
            <person name="Metzger M.J."/>
        </authorList>
    </citation>
    <scope>NUCLEOTIDE SEQUENCE</scope>
    <source>
        <strain evidence="6">MELC-2E11</strain>
        <tissue evidence="6">Siphon/mantle</tissue>
    </source>
</reference>
<keyword evidence="7" id="KW-1185">Reference proteome</keyword>
<dbReference type="PANTHER" id="PTHR24147">
    <property type="entry name" value="ANKYRIN REPEAT DOMAIN 36-RELATED"/>
    <property type="match status" value="1"/>
</dbReference>
<evidence type="ECO:0000259" key="5">
    <source>
        <dbReference type="Pfam" id="PF14915"/>
    </source>
</evidence>
<feature type="compositionally biased region" description="Polar residues" evidence="4">
    <location>
        <begin position="562"/>
        <end position="578"/>
    </location>
</feature>
<feature type="compositionally biased region" description="Acidic residues" evidence="4">
    <location>
        <begin position="812"/>
        <end position="823"/>
    </location>
</feature>
<dbReference type="SMART" id="SM00248">
    <property type="entry name" value="ANK"/>
    <property type="match status" value="3"/>
</dbReference>
<dbReference type="InterPro" id="IPR050657">
    <property type="entry name" value="Ankyrin_repeat_domain"/>
</dbReference>
<dbReference type="Pfam" id="PF14915">
    <property type="entry name" value="CCDC144C"/>
    <property type="match status" value="2"/>
</dbReference>
<feature type="coiled-coil region" evidence="3">
    <location>
        <begin position="1148"/>
        <end position="1224"/>
    </location>
</feature>
<feature type="repeat" description="ANK" evidence="2">
    <location>
        <begin position="56"/>
        <end position="88"/>
    </location>
</feature>
<evidence type="ECO:0000256" key="2">
    <source>
        <dbReference type="PROSITE-ProRule" id="PRU00023"/>
    </source>
</evidence>
<dbReference type="SUPFAM" id="SSF48403">
    <property type="entry name" value="Ankyrin repeat"/>
    <property type="match status" value="1"/>
</dbReference>
<feature type="domain" description="CCDC144C-like coiled-coil" evidence="5">
    <location>
        <begin position="1185"/>
        <end position="1299"/>
    </location>
</feature>
<feature type="region of interest" description="Disordered" evidence="4">
    <location>
        <begin position="799"/>
        <end position="823"/>
    </location>
</feature>
<feature type="coiled-coil region" evidence="3">
    <location>
        <begin position="916"/>
        <end position="1115"/>
    </location>
</feature>
<feature type="domain" description="CCDC144C-like coiled-coil" evidence="5">
    <location>
        <begin position="930"/>
        <end position="1172"/>
    </location>
</feature>
<evidence type="ECO:0000313" key="6">
    <source>
        <dbReference type="EMBL" id="WAR26819.1"/>
    </source>
</evidence>
<evidence type="ECO:0000256" key="4">
    <source>
        <dbReference type="SAM" id="MobiDB-lite"/>
    </source>
</evidence>
<feature type="compositionally biased region" description="Acidic residues" evidence="4">
    <location>
        <begin position="250"/>
        <end position="264"/>
    </location>
</feature>
<dbReference type="EMBL" id="CP111025">
    <property type="protein sequence ID" value="WAR26819.1"/>
    <property type="molecule type" value="Genomic_DNA"/>
</dbReference>
<name>A0ABY7FZW4_MYAAR</name>
<feature type="compositionally biased region" description="Polar residues" evidence="4">
    <location>
        <begin position="677"/>
        <end position="694"/>
    </location>
</feature>
<proteinExistence type="predicted"/>
<dbReference type="Gene3D" id="1.25.40.20">
    <property type="entry name" value="Ankyrin repeat-containing domain"/>
    <property type="match status" value="2"/>
</dbReference>
<feature type="compositionally biased region" description="Polar residues" evidence="4">
    <location>
        <begin position="1"/>
        <end position="11"/>
    </location>
</feature>